<dbReference type="Gene3D" id="3.40.720.10">
    <property type="entry name" value="Alkaline Phosphatase, subunit A"/>
    <property type="match status" value="1"/>
</dbReference>
<dbReference type="GO" id="GO:0042578">
    <property type="term" value="F:phosphoric ester hydrolase activity"/>
    <property type="evidence" value="ECO:0007669"/>
    <property type="project" value="UniProtKB-ARBA"/>
</dbReference>
<sequence length="610" mass="66782">MFPLLAAPAVAGSIADIEHVILFMQENRAFDHYLGTMAGVRGFSDPNVQVNSGDTPVWEQAIDPSIKDANFLLPWYLNYQGGSFLNATQCMVAGDNGWQDNHAALNGGLNNHWATNNTPWSWGHFQRKDIPVQFAIAEGWTVGDMYQESVVSSTNPNRVTWVSGSINVPGSPQTKSEGGYPYIDNNETPGCETGGFNCYPLSWKTAPEFYEEAGVSWSIFQDADNFDDNPLAWFAQFQDAETGSDLKNRGIIGSTLDDFYALAANGSLPAISYVVAPTELSEHPPYSPRDGAWLQKQVIEAVTQGKAYNSSVVMISYDETGGWGDHVVPYHSPNGTAGEWLEDPYNLVGYTYSGPGFRLPFYIVSPWTRNGNVFTEHADHNSQILFVEEWLAAKGKNVKTDQMNPWRRQHMSNLVNAFDFTKPDYSLPAIPDAPEPHKNSLGVYDGSAYCESLYPTTRPTVPYTSQTSDVASLSEQGFKSMRGALTEGRYVVFEMSGYALTNTGGNATDFSASPATADHSSLSQRWIMHSTVDGGNTFTVASAVDGKYISSDIPGANESDGLMVFTVTFQAGNGYSLQQENGTYVAIDECGRVQSVDKVSHFNAFSVTYS</sequence>
<dbReference type="Pfam" id="PF04185">
    <property type="entry name" value="Phosphoesterase"/>
    <property type="match status" value="1"/>
</dbReference>
<gene>
    <name evidence="2" type="ORF">OIDMADRAFT_156679</name>
</gene>
<dbReference type="InterPro" id="IPR017850">
    <property type="entry name" value="Alkaline_phosphatase_core_sf"/>
</dbReference>
<evidence type="ECO:0000313" key="2">
    <source>
        <dbReference type="EMBL" id="KIN04578.1"/>
    </source>
</evidence>
<evidence type="ECO:0000313" key="3">
    <source>
        <dbReference type="Proteomes" id="UP000054321"/>
    </source>
</evidence>
<organism evidence="2 3">
    <name type="scientific">Oidiodendron maius (strain Zn)</name>
    <dbReference type="NCBI Taxonomy" id="913774"/>
    <lineage>
        <taxon>Eukaryota</taxon>
        <taxon>Fungi</taxon>
        <taxon>Dikarya</taxon>
        <taxon>Ascomycota</taxon>
        <taxon>Pezizomycotina</taxon>
        <taxon>Leotiomycetes</taxon>
        <taxon>Leotiomycetes incertae sedis</taxon>
        <taxon>Myxotrichaceae</taxon>
        <taxon>Oidiodendron</taxon>
    </lineage>
</organism>
<dbReference type="STRING" id="913774.A0A0C3DR96"/>
<reference evidence="3" key="2">
    <citation type="submission" date="2015-01" db="EMBL/GenBank/DDBJ databases">
        <title>Evolutionary Origins and Diversification of the Mycorrhizal Mutualists.</title>
        <authorList>
            <consortium name="DOE Joint Genome Institute"/>
            <consortium name="Mycorrhizal Genomics Consortium"/>
            <person name="Kohler A."/>
            <person name="Kuo A."/>
            <person name="Nagy L.G."/>
            <person name="Floudas D."/>
            <person name="Copeland A."/>
            <person name="Barry K.W."/>
            <person name="Cichocki N."/>
            <person name="Veneault-Fourrey C."/>
            <person name="LaButti K."/>
            <person name="Lindquist E.A."/>
            <person name="Lipzen A."/>
            <person name="Lundell T."/>
            <person name="Morin E."/>
            <person name="Murat C."/>
            <person name="Riley R."/>
            <person name="Ohm R."/>
            <person name="Sun H."/>
            <person name="Tunlid A."/>
            <person name="Henrissat B."/>
            <person name="Grigoriev I.V."/>
            <person name="Hibbett D.S."/>
            <person name="Martin F."/>
        </authorList>
    </citation>
    <scope>NUCLEOTIDE SEQUENCE [LARGE SCALE GENOMIC DNA]</scope>
    <source>
        <strain evidence="3">Zn</strain>
    </source>
</reference>
<keyword evidence="3" id="KW-1185">Reference proteome</keyword>
<dbReference type="HOGENOM" id="CLU_008770_3_0_1"/>
<dbReference type="OrthoDB" id="5135119at2759"/>
<dbReference type="InterPro" id="IPR007312">
    <property type="entry name" value="Phosphoesterase"/>
</dbReference>
<dbReference type="PANTHER" id="PTHR31956">
    <property type="entry name" value="NON-SPECIFIC PHOSPHOLIPASE C4-RELATED"/>
    <property type="match status" value="1"/>
</dbReference>
<dbReference type="Proteomes" id="UP000054321">
    <property type="component" value="Unassembled WGS sequence"/>
</dbReference>
<dbReference type="AlphaFoldDB" id="A0A0C3DR96"/>
<dbReference type="CDD" id="cd16014">
    <property type="entry name" value="PLC"/>
    <property type="match status" value="1"/>
</dbReference>
<accession>A0A0C3DR96</accession>
<evidence type="ECO:0008006" key="4">
    <source>
        <dbReference type="Google" id="ProtNLM"/>
    </source>
</evidence>
<dbReference type="EMBL" id="KN832872">
    <property type="protein sequence ID" value="KIN04578.1"/>
    <property type="molecule type" value="Genomic_DNA"/>
</dbReference>
<keyword evidence="1" id="KW-0378">Hydrolase</keyword>
<dbReference type="InParanoid" id="A0A0C3DR96"/>
<dbReference type="PANTHER" id="PTHR31956:SF1">
    <property type="entry name" value="NON-SPECIFIC PHOSPHOLIPASE C1"/>
    <property type="match status" value="1"/>
</dbReference>
<proteinExistence type="predicted"/>
<evidence type="ECO:0000256" key="1">
    <source>
        <dbReference type="ARBA" id="ARBA00022801"/>
    </source>
</evidence>
<name>A0A0C3DR96_OIDMZ</name>
<protein>
    <recommendedName>
        <fullName evidence="4">Phospholipase C</fullName>
    </recommendedName>
</protein>
<reference evidence="2 3" key="1">
    <citation type="submission" date="2014-04" db="EMBL/GenBank/DDBJ databases">
        <authorList>
            <consortium name="DOE Joint Genome Institute"/>
            <person name="Kuo A."/>
            <person name="Martino E."/>
            <person name="Perotto S."/>
            <person name="Kohler A."/>
            <person name="Nagy L.G."/>
            <person name="Floudas D."/>
            <person name="Copeland A."/>
            <person name="Barry K.W."/>
            <person name="Cichocki N."/>
            <person name="Veneault-Fourrey C."/>
            <person name="LaButti K."/>
            <person name="Lindquist E.A."/>
            <person name="Lipzen A."/>
            <person name="Lundell T."/>
            <person name="Morin E."/>
            <person name="Murat C."/>
            <person name="Sun H."/>
            <person name="Tunlid A."/>
            <person name="Henrissat B."/>
            <person name="Grigoriev I.V."/>
            <person name="Hibbett D.S."/>
            <person name="Martin F."/>
            <person name="Nordberg H.P."/>
            <person name="Cantor M.N."/>
            <person name="Hua S.X."/>
        </authorList>
    </citation>
    <scope>NUCLEOTIDE SEQUENCE [LARGE SCALE GENOMIC DNA]</scope>
    <source>
        <strain evidence="2 3">Zn</strain>
    </source>
</reference>